<proteinExistence type="predicted"/>
<keyword evidence="1" id="KW-0732">Signal</keyword>
<evidence type="ECO:0000256" key="1">
    <source>
        <dbReference type="SAM" id="SignalP"/>
    </source>
</evidence>
<comment type="caution">
    <text evidence="2">The sequence shown here is derived from an EMBL/GenBank/DDBJ whole genome shotgun (WGS) entry which is preliminary data.</text>
</comment>
<feature type="chain" id="PRO_5020267527" evidence="1">
    <location>
        <begin position="29"/>
        <end position="283"/>
    </location>
</feature>
<reference evidence="2 3" key="1">
    <citation type="submission" date="2018-10" db="EMBL/GenBank/DDBJ databases">
        <title>An updated phylogeny of the Alphaproteobacteria reveals that the parasitic Rickettsiales and Holosporales have independent origins.</title>
        <authorList>
            <person name="Munoz-Gomez S.A."/>
            <person name="Hess S."/>
            <person name="Burger G."/>
            <person name="Lang B.F."/>
            <person name="Susko E."/>
            <person name="Slamovits C.H."/>
            <person name="Roger A.J."/>
        </authorList>
    </citation>
    <scope>NUCLEOTIDE SEQUENCE [LARGE SCALE GENOMIC DNA]</scope>
    <source>
        <strain evidence="2">HOLO01</strain>
    </source>
</reference>
<evidence type="ECO:0000313" key="2">
    <source>
        <dbReference type="EMBL" id="RZI45888.1"/>
    </source>
</evidence>
<dbReference type="RefSeq" id="WP_130154139.1">
    <property type="nucleotide sequence ID" value="NZ_SCFB01000006.1"/>
</dbReference>
<keyword evidence="3" id="KW-1185">Reference proteome</keyword>
<feature type="signal peptide" evidence="1">
    <location>
        <begin position="1"/>
        <end position="28"/>
    </location>
</feature>
<name>A0A4Q7DHV6_9PROT</name>
<organism evidence="2 3">
    <name type="scientific">Candidatus Finniella inopinata</name>
    <dbReference type="NCBI Taxonomy" id="1696036"/>
    <lineage>
        <taxon>Bacteria</taxon>
        <taxon>Pseudomonadati</taxon>
        <taxon>Pseudomonadota</taxon>
        <taxon>Alphaproteobacteria</taxon>
        <taxon>Holosporales</taxon>
        <taxon>Candidatus Paracaedibacteraceae</taxon>
        <taxon>Candidatus Finniella</taxon>
    </lineage>
</organism>
<accession>A0A4Q7DHV6</accession>
<sequence>MLKFKIKKLHLPLLVSAFVIAFNTGVYASAAASSSLEGQVDVQEGSINALIKLTEFSKDSSELTSVQLYGLLKDARKIEGWNYYKADCLNRVMFKAVGMSYNTSTNEAAFKGQPRPDLIRTIIKSGEYDPFSEYAVGDDRTRIQEPKTLYRIIAAAYIMAPDLSKPQFDGLCEIMAVMLSAIEDKVVFDHILDKSIILKEIKDNAPTILMGKYNFVKPGKVDELTRLRQIILDKYEELEAKDRRASASMKADAVAYHQAAASNHDSINQYLSVGRGTWQKEGE</sequence>
<protein>
    <submittedName>
        <fullName evidence="2">Uncharacterized protein</fullName>
    </submittedName>
</protein>
<dbReference type="Proteomes" id="UP000293550">
    <property type="component" value="Unassembled WGS sequence"/>
</dbReference>
<gene>
    <name evidence="2" type="ORF">EQU50_05515</name>
</gene>
<dbReference type="AlphaFoldDB" id="A0A4Q7DHV6"/>
<dbReference type="EMBL" id="SCFB01000006">
    <property type="protein sequence ID" value="RZI45888.1"/>
    <property type="molecule type" value="Genomic_DNA"/>
</dbReference>
<evidence type="ECO:0000313" key="3">
    <source>
        <dbReference type="Proteomes" id="UP000293550"/>
    </source>
</evidence>